<name>A0A9D1V4V0_9FIRM</name>
<evidence type="ECO:0000256" key="9">
    <source>
        <dbReference type="RuleBase" id="RU365015"/>
    </source>
</evidence>
<dbReference type="Gene3D" id="2.115.10.20">
    <property type="entry name" value="Glycosyl hydrolase domain, family 43"/>
    <property type="match status" value="1"/>
</dbReference>
<evidence type="ECO:0000256" key="4">
    <source>
        <dbReference type="ARBA" id="ARBA00019623"/>
    </source>
</evidence>
<dbReference type="PROSITE" id="PS00609">
    <property type="entry name" value="GLYCOSYL_HYDROL_F32"/>
    <property type="match status" value="1"/>
</dbReference>
<evidence type="ECO:0000256" key="1">
    <source>
        <dbReference type="ARBA" id="ARBA00004914"/>
    </source>
</evidence>
<dbReference type="InterPro" id="IPR001362">
    <property type="entry name" value="Glyco_hydro_32"/>
</dbReference>
<evidence type="ECO:0000256" key="2">
    <source>
        <dbReference type="ARBA" id="ARBA00009902"/>
    </source>
</evidence>
<dbReference type="AlphaFoldDB" id="A0A9D1V4V0"/>
<evidence type="ECO:0000259" key="11">
    <source>
        <dbReference type="Pfam" id="PF08244"/>
    </source>
</evidence>
<evidence type="ECO:0000259" key="10">
    <source>
        <dbReference type="Pfam" id="PF00251"/>
    </source>
</evidence>
<dbReference type="InterPro" id="IPR023296">
    <property type="entry name" value="Glyco_hydro_beta-prop_sf"/>
</dbReference>
<evidence type="ECO:0000256" key="8">
    <source>
        <dbReference type="RuleBase" id="RU362110"/>
    </source>
</evidence>
<comment type="catalytic activity">
    <reaction evidence="8">
        <text>Hydrolysis of terminal non-reducing beta-D-fructofuranoside residues in beta-D-fructofuranosides.</text>
        <dbReference type="EC" id="3.2.1.26"/>
    </reaction>
</comment>
<dbReference type="SUPFAM" id="SSF75005">
    <property type="entry name" value="Arabinanase/levansucrase/invertase"/>
    <property type="match status" value="1"/>
</dbReference>
<dbReference type="InterPro" id="IPR006232">
    <property type="entry name" value="Suc6P_hydrolase"/>
</dbReference>
<keyword evidence="9" id="KW-0963">Cytoplasm</keyword>
<dbReference type="InterPro" id="IPR013320">
    <property type="entry name" value="ConA-like_dom_sf"/>
</dbReference>
<dbReference type="GO" id="GO:0005975">
    <property type="term" value="P:carbohydrate metabolic process"/>
    <property type="evidence" value="ECO:0007669"/>
    <property type="project" value="InterPro"/>
</dbReference>
<organism evidence="12 13">
    <name type="scientific">Candidatus Allofournierella pullicola</name>
    <dbReference type="NCBI Taxonomy" id="2838596"/>
    <lineage>
        <taxon>Bacteria</taxon>
        <taxon>Bacillati</taxon>
        <taxon>Bacillota</taxon>
        <taxon>Clostridia</taxon>
        <taxon>Eubacteriales</taxon>
        <taxon>Oscillospiraceae</taxon>
        <taxon>Allofournierella</taxon>
    </lineage>
</organism>
<dbReference type="CDD" id="cd08996">
    <property type="entry name" value="GH32_FFase"/>
    <property type="match status" value="1"/>
</dbReference>
<dbReference type="GO" id="GO:0004564">
    <property type="term" value="F:beta-fructofuranosidase activity"/>
    <property type="evidence" value="ECO:0007669"/>
    <property type="project" value="UniProtKB-EC"/>
</dbReference>
<dbReference type="Pfam" id="PF00251">
    <property type="entry name" value="Glyco_hydro_32N"/>
    <property type="match status" value="1"/>
</dbReference>
<feature type="domain" description="Glycosyl hydrolase family 32 N-terminal" evidence="10">
    <location>
        <begin position="34"/>
        <end position="326"/>
    </location>
</feature>
<comment type="subcellular location">
    <subcellularLocation>
        <location evidence="9">Cytoplasm</location>
    </subcellularLocation>
</comment>
<evidence type="ECO:0000256" key="6">
    <source>
        <dbReference type="ARBA" id="ARBA00023295"/>
    </source>
</evidence>
<comment type="caution">
    <text evidence="12">The sequence shown here is derived from an EMBL/GenBank/DDBJ whole genome shotgun (WGS) entry which is preliminary data.</text>
</comment>
<proteinExistence type="inferred from homology"/>
<comment type="pathway">
    <text evidence="1 9">Glycan biosynthesis; sucrose metabolism.</text>
</comment>
<accession>A0A9D1V4V0</accession>
<sequence length="495" mass="56978">MSEQRMQQQIEAACAHIAQHAESVRHSRYRQRYHFMPQCGWLNDPNGLIYFKGKYHFFYQYNPYSGFWDRMFWGHAVSEDLLHWDYLPVALAPSEEYDDHPKGGCFSGSAIVIGDKLWVMYTGTCNNGNGFEQSQCVAWSEDGVQFHKYEGNPVLTAPEGVRPDCFRDPKVWEHDGLYYMVCGASRDGKAQALVYRSADFLHWEFFNVLAESRGEWGYMWECPDFFPLGDKYVLMFSPMGGGERTSVYLVGDFDYETGKFQWSTSGENDWGFDYYAPQSFLAPDGRRIMVAWANSWDWMPTWKDWGPTYREGWNGFFDLPREVRLLPDNSLQFLPVKELRALRRDPQFKDVLELQPDQEQSVTAGDGVAFELRFTLDLEHTDAEQVELSLRCGEGRRTVCTLDLKHSMMYVDRNNSDGWSRGVSKSPLFVRDKTLLDVHVFSDQSSLEIFTSDCTTNHSLNVFASDAQNGILLCARGGGARLLSLEGYGLERTFC</sequence>
<evidence type="ECO:0000256" key="3">
    <source>
        <dbReference type="ARBA" id="ARBA00012758"/>
    </source>
</evidence>
<reference evidence="12" key="2">
    <citation type="submission" date="2021-04" db="EMBL/GenBank/DDBJ databases">
        <authorList>
            <person name="Gilroy R."/>
        </authorList>
    </citation>
    <scope>NUCLEOTIDE SEQUENCE</scope>
    <source>
        <strain evidence="12">2239</strain>
    </source>
</reference>
<dbReference type="PANTHER" id="PTHR43101:SF1">
    <property type="entry name" value="BETA-FRUCTOSIDASE"/>
    <property type="match status" value="1"/>
</dbReference>
<dbReference type="InterPro" id="IPR051214">
    <property type="entry name" value="GH32_Enzymes"/>
</dbReference>
<comment type="similarity">
    <text evidence="2 8">Belongs to the glycosyl hydrolase 32 family.</text>
</comment>
<gene>
    <name evidence="12" type="ORF">H9865_08480</name>
</gene>
<dbReference type="SMART" id="SM00640">
    <property type="entry name" value="Glyco_32"/>
    <property type="match status" value="1"/>
</dbReference>
<keyword evidence="5 8" id="KW-0378">Hydrolase</keyword>
<keyword evidence="9" id="KW-0119">Carbohydrate metabolism</keyword>
<dbReference type="PANTHER" id="PTHR43101">
    <property type="entry name" value="BETA-FRUCTOSIDASE"/>
    <property type="match status" value="1"/>
</dbReference>
<dbReference type="InterPro" id="IPR018053">
    <property type="entry name" value="Glyco_hydro_32_AS"/>
</dbReference>
<dbReference type="GO" id="GO:0005737">
    <property type="term" value="C:cytoplasm"/>
    <property type="evidence" value="ECO:0007669"/>
    <property type="project" value="UniProtKB-SubCell"/>
</dbReference>
<reference evidence="12" key="1">
    <citation type="journal article" date="2021" name="PeerJ">
        <title>Extensive microbial diversity within the chicken gut microbiome revealed by metagenomics and culture.</title>
        <authorList>
            <person name="Gilroy R."/>
            <person name="Ravi A."/>
            <person name="Getino M."/>
            <person name="Pursley I."/>
            <person name="Horton D.L."/>
            <person name="Alikhan N.F."/>
            <person name="Baker D."/>
            <person name="Gharbi K."/>
            <person name="Hall N."/>
            <person name="Watson M."/>
            <person name="Adriaenssens E.M."/>
            <person name="Foster-Nyarko E."/>
            <person name="Jarju S."/>
            <person name="Secka A."/>
            <person name="Antonio M."/>
            <person name="Oren A."/>
            <person name="Chaudhuri R.R."/>
            <person name="La Ragione R."/>
            <person name="Hildebrand F."/>
            <person name="Pallen M.J."/>
        </authorList>
    </citation>
    <scope>NUCLEOTIDE SEQUENCE</scope>
    <source>
        <strain evidence="12">2239</strain>
    </source>
</reference>
<evidence type="ECO:0000256" key="7">
    <source>
        <dbReference type="ARBA" id="ARBA00033367"/>
    </source>
</evidence>
<dbReference type="Proteomes" id="UP000824193">
    <property type="component" value="Unassembled WGS sequence"/>
</dbReference>
<keyword evidence="6 8" id="KW-0326">Glycosidase</keyword>
<evidence type="ECO:0000313" key="12">
    <source>
        <dbReference type="EMBL" id="HIX06118.1"/>
    </source>
</evidence>
<feature type="domain" description="Glycosyl hydrolase family 32 C-terminal" evidence="11">
    <location>
        <begin position="338"/>
        <end position="485"/>
    </location>
</feature>
<dbReference type="EC" id="3.2.1.26" evidence="3 8"/>
<dbReference type="SUPFAM" id="SSF49899">
    <property type="entry name" value="Concanavalin A-like lectins/glucanases"/>
    <property type="match status" value="1"/>
</dbReference>
<evidence type="ECO:0000313" key="13">
    <source>
        <dbReference type="Proteomes" id="UP000824193"/>
    </source>
</evidence>
<dbReference type="InterPro" id="IPR013148">
    <property type="entry name" value="Glyco_hydro_32_N"/>
</dbReference>
<dbReference type="Pfam" id="PF08244">
    <property type="entry name" value="Glyco_hydro_32C"/>
    <property type="match status" value="1"/>
</dbReference>
<evidence type="ECO:0000256" key="5">
    <source>
        <dbReference type="ARBA" id="ARBA00022801"/>
    </source>
</evidence>
<dbReference type="InterPro" id="IPR013189">
    <property type="entry name" value="Glyco_hydro_32_C"/>
</dbReference>
<dbReference type="NCBIfam" id="TIGR01322">
    <property type="entry name" value="scrB_fam"/>
    <property type="match status" value="1"/>
</dbReference>
<dbReference type="Gene3D" id="2.60.120.560">
    <property type="entry name" value="Exo-inulinase, domain 1"/>
    <property type="match status" value="1"/>
</dbReference>
<protein>
    <recommendedName>
        <fullName evidence="4 8">Sucrose-6-phosphate hydrolase</fullName>
        <ecNumber evidence="3 8">3.2.1.26</ecNumber>
    </recommendedName>
    <alternativeName>
        <fullName evidence="7 9">Invertase</fullName>
    </alternativeName>
</protein>
<dbReference type="EMBL" id="DXFW01000024">
    <property type="protein sequence ID" value="HIX06118.1"/>
    <property type="molecule type" value="Genomic_DNA"/>
</dbReference>
<comment type="function">
    <text evidence="9">Enables the bacterium to metabolize sucrose as a sole carbon source.</text>
</comment>